<evidence type="ECO:0000256" key="5">
    <source>
        <dbReference type="ARBA" id="ARBA00022705"/>
    </source>
</evidence>
<evidence type="ECO:0000259" key="8">
    <source>
        <dbReference type="Pfam" id="PF09115"/>
    </source>
</evidence>
<evidence type="ECO:0000256" key="2">
    <source>
        <dbReference type="ARBA" id="ARBA00014363"/>
    </source>
</evidence>
<dbReference type="NCBIfam" id="TIGR00678">
    <property type="entry name" value="holB"/>
    <property type="match status" value="1"/>
</dbReference>
<sequence length="331" mass="36998">MSEVEVPRPLPWLQARWEELVRLADGGRLPHALLISGAHGIGKHSLAEALVARTLCASPGEHACGRCHACYMLASGYHPDLLRVAPEEGKRQIRIGPVREVNAFVSQTAQQGGYRVIVISPAEAMNVAASNALLKSLEEPGGRTLFVLLSDIPSRLLPTIRSRCQHWSLAVPPEADCRAWLAERLGGEEEARFWFRAAGRLPLRALELAEPESRALRQQLLDTFEALVRGAEPVAEAARLERQSIDAILWYGIAWLEDLIRLGLSGDTSELRNPDLLVLYRQAVKNARVRDWFRLLDYAREQRRLLAEGGNPNPQLTLEAWLVRWSTLLRS</sequence>
<dbReference type="EC" id="2.7.7.7" evidence="1"/>
<dbReference type="PANTHER" id="PTHR11669:SF8">
    <property type="entry name" value="DNA POLYMERASE III SUBUNIT DELTA"/>
    <property type="match status" value="1"/>
</dbReference>
<accession>A0A1H7IRG8</accession>
<dbReference type="Proteomes" id="UP000198807">
    <property type="component" value="Unassembled WGS sequence"/>
</dbReference>
<dbReference type="AlphaFoldDB" id="A0A1H7IRG8"/>
<keyword evidence="6" id="KW-0239">DNA-directed DNA polymerase</keyword>
<dbReference type="STRING" id="650850.SAMN04488129_103156"/>
<dbReference type="NCBIfam" id="NF004310">
    <property type="entry name" value="PRK05707.1"/>
    <property type="match status" value="1"/>
</dbReference>
<dbReference type="Pfam" id="PF13177">
    <property type="entry name" value="DNA_pol3_delta2"/>
    <property type="match status" value="1"/>
</dbReference>
<evidence type="ECO:0000256" key="1">
    <source>
        <dbReference type="ARBA" id="ARBA00012417"/>
    </source>
</evidence>
<keyword evidence="3" id="KW-0808">Transferase</keyword>
<dbReference type="GO" id="GO:0008408">
    <property type="term" value="F:3'-5' exonuclease activity"/>
    <property type="evidence" value="ECO:0007669"/>
    <property type="project" value="InterPro"/>
</dbReference>
<dbReference type="InterPro" id="IPR004622">
    <property type="entry name" value="DNA_pol_HolB"/>
</dbReference>
<dbReference type="OrthoDB" id="9811073at2"/>
<dbReference type="SUPFAM" id="SSF52540">
    <property type="entry name" value="P-loop containing nucleoside triphosphate hydrolases"/>
    <property type="match status" value="1"/>
</dbReference>
<evidence type="ECO:0000256" key="4">
    <source>
        <dbReference type="ARBA" id="ARBA00022695"/>
    </source>
</evidence>
<dbReference type="InterPro" id="IPR015199">
    <property type="entry name" value="DNA_pol_III_delta_C"/>
</dbReference>
<keyword evidence="10" id="KW-1185">Reference proteome</keyword>
<dbReference type="Gene3D" id="3.40.50.300">
    <property type="entry name" value="P-loop containing nucleotide triphosphate hydrolases"/>
    <property type="match status" value="1"/>
</dbReference>
<dbReference type="GO" id="GO:0009360">
    <property type="term" value="C:DNA polymerase III complex"/>
    <property type="evidence" value="ECO:0007669"/>
    <property type="project" value="InterPro"/>
</dbReference>
<comment type="catalytic activity">
    <reaction evidence="7">
        <text>DNA(n) + a 2'-deoxyribonucleoside 5'-triphosphate = DNA(n+1) + diphosphate</text>
        <dbReference type="Rhea" id="RHEA:22508"/>
        <dbReference type="Rhea" id="RHEA-COMP:17339"/>
        <dbReference type="Rhea" id="RHEA-COMP:17340"/>
        <dbReference type="ChEBI" id="CHEBI:33019"/>
        <dbReference type="ChEBI" id="CHEBI:61560"/>
        <dbReference type="ChEBI" id="CHEBI:173112"/>
        <dbReference type="EC" id="2.7.7.7"/>
    </reaction>
</comment>
<organism evidence="9 10">
    <name type="scientific">Halomonas daqiaonensis</name>
    <dbReference type="NCBI Taxonomy" id="650850"/>
    <lineage>
        <taxon>Bacteria</taxon>
        <taxon>Pseudomonadati</taxon>
        <taxon>Pseudomonadota</taxon>
        <taxon>Gammaproteobacteria</taxon>
        <taxon>Oceanospirillales</taxon>
        <taxon>Halomonadaceae</taxon>
        <taxon>Halomonas</taxon>
    </lineage>
</organism>
<dbReference type="Pfam" id="PF09115">
    <property type="entry name" value="DNApol3-delta_C"/>
    <property type="match status" value="1"/>
</dbReference>
<proteinExistence type="predicted"/>
<evidence type="ECO:0000256" key="6">
    <source>
        <dbReference type="ARBA" id="ARBA00022932"/>
    </source>
</evidence>
<evidence type="ECO:0000313" key="9">
    <source>
        <dbReference type="EMBL" id="SEK63365.1"/>
    </source>
</evidence>
<dbReference type="GO" id="GO:0006261">
    <property type="term" value="P:DNA-templated DNA replication"/>
    <property type="evidence" value="ECO:0007669"/>
    <property type="project" value="TreeGrafter"/>
</dbReference>
<reference evidence="10" key="1">
    <citation type="submission" date="2016-10" db="EMBL/GenBank/DDBJ databases">
        <authorList>
            <person name="Varghese N."/>
            <person name="Submissions S."/>
        </authorList>
    </citation>
    <scope>NUCLEOTIDE SEQUENCE [LARGE SCALE GENOMIC DNA]</scope>
    <source>
        <strain evidence="10">CGMCC 1.9150</strain>
    </source>
</reference>
<keyword evidence="5" id="KW-0235">DNA replication</keyword>
<dbReference type="PANTHER" id="PTHR11669">
    <property type="entry name" value="REPLICATION FACTOR C / DNA POLYMERASE III GAMMA-TAU SUBUNIT"/>
    <property type="match status" value="1"/>
</dbReference>
<dbReference type="InterPro" id="IPR050238">
    <property type="entry name" value="DNA_Rep/Repair_Clamp_Loader"/>
</dbReference>
<dbReference type="EMBL" id="FOBC01000003">
    <property type="protein sequence ID" value="SEK63365.1"/>
    <property type="molecule type" value="Genomic_DNA"/>
</dbReference>
<dbReference type="InterPro" id="IPR027417">
    <property type="entry name" value="P-loop_NTPase"/>
</dbReference>
<protein>
    <recommendedName>
        <fullName evidence="2">DNA polymerase III subunit delta'</fullName>
        <ecNumber evidence="1">2.7.7.7</ecNumber>
    </recommendedName>
</protein>
<evidence type="ECO:0000313" key="10">
    <source>
        <dbReference type="Proteomes" id="UP000198807"/>
    </source>
</evidence>
<dbReference type="Gene3D" id="1.20.272.10">
    <property type="match status" value="1"/>
</dbReference>
<keyword evidence="4" id="KW-0548">Nucleotidyltransferase</keyword>
<evidence type="ECO:0000256" key="7">
    <source>
        <dbReference type="ARBA" id="ARBA00049244"/>
    </source>
</evidence>
<name>A0A1H7IRG8_9GAMM</name>
<evidence type="ECO:0000256" key="3">
    <source>
        <dbReference type="ARBA" id="ARBA00022679"/>
    </source>
</evidence>
<feature type="domain" description="DNA polymerase III delta subunit C-terminal" evidence="8">
    <location>
        <begin position="215"/>
        <end position="326"/>
    </location>
</feature>
<dbReference type="GO" id="GO:0003677">
    <property type="term" value="F:DNA binding"/>
    <property type="evidence" value="ECO:0007669"/>
    <property type="project" value="InterPro"/>
</dbReference>
<dbReference type="RefSeq" id="WP_089710630.1">
    <property type="nucleotide sequence ID" value="NZ_FOBC01000003.1"/>
</dbReference>
<dbReference type="GO" id="GO:0003887">
    <property type="term" value="F:DNA-directed DNA polymerase activity"/>
    <property type="evidence" value="ECO:0007669"/>
    <property type="project" value="UniProtKB-KW"/>
</dbReference>
<gene>
    <name evidence="9" type="ORF">SAMN04488129_103156</name>
</gene>